<reference evidence="4 5" key="1">
    <citation type="submission" date="2019-03" db="EMBL/GenBank/DDBJ databases">
        <title>Single cell metagenomics reveals metabolic interactions within the superorganism composed of flagellate Streblomastix strix and complex community of Bacteroidetes bacteria on its surface.</title>
        <authorList>
            <person name="Treitli S.C."/>
            <person name="Kolisko M."/>
            <person name="Husnik F."/>
            <person name="Keeling P."/>
            <person name="Hampl V."/>
        </authorList>
    </citation>
    <scope>NUCLEOTIDE SEQUENCE [LARGE SCALE GENOMIC DNA]</scope>
    <source>
        <strain evidence="4">ST1C</strain>
    </source>
</reference>
<organism evidence="4 5">
    <name type="scientific">Streblomastix strix</name>
    <dbReference type="NCBI Taxonomy" id="222440"/>
    <lineage>
        <taxon>Eukaryota</taxon>
        <taxon>Metamonada</taxon>
        <taxon>Preaxostyla</taxon>
        <taxon>Oxymonadida</taxon>
        <taxon>Streblomastigidae</taxon>
        <taxon>Streblomastix</taxon>
    </lineage>
</organism>
<keyword evidence="1" id="KW-0547">Nucleotide-binding</keyword>
<accession>A0A5J4UXY4</accession>
<comment type="caution">
    <text evidence="4">The sequence shown here is derived from an EMBL/GenBank/DDBJ whole genome shotgun (WGS) entry which is preliminary data.</text>
</comment>
<dbReference type="InterPro" id="IPR011009">
    <property type="entry name" value="Kinase-like_dom_sf"/>
</dbReference>
<evidence type="ECO:0000313" key="5">
    <source>
        <dbReference type="Proteomes" id="UP000324800"/>
    </source>
</evidence>
<sequence length="107" mass="12584">MKNEESKQEKQQLPEEHQQIEKDSQEQQFVDNLDDILPVASQQSSYVDYEEILRQQELVPIRPLGRGAFGIVYQAYDQEYGIVAVKIIKKDKFDIRELEAAEIIHRH</sequence>
<feature type="domain" description="Protein kinase" evidence="3">
    <location>
        <begin position="58"/>
        <end position="107"/>
    </location>
</feature>
<keyword evidence="1" id="KW-0067">ATP-binding</keyword>
<evidence type="ECO:0000259" key="3">
    <source>
        <dbReference type="PROSITE" id="PS50011"/>
    </source>
</evidence>
<dbReference type="Proteomes" id="UP000324800">
    <property type="component" value="Unassembled WGS sequence"/>
</dbReference>
<evidence type="ECO:0000256" key="2">
    <source>
        <dbReference type="SAM" id="MobiDB-lite"/>
    </source>
</evidence>
<dbReference type="Gene3D" id="1.10.510.10">
    <property type="entry name" value="Transferase(Phosphotransferase) domain 1"/>
    <property type="match status" value="1"/>
</dbReference>
<dbReference type="InterPro" id="IPR000719">
    <property type="entry name" value="Prot_kinase_dom"/>
</dbReference>
<dbReference type="PROSITE" id="PS00107">
    <property type="entry name" value="PROTEIN_KINASE_ATP"/>
    <property type="match status" value="1"/>
</dbReference>
<feature type="binding site" evidence="1">
    <location>
        <position position="90"/>
    </location>
    <ligand>
        <name>ATP</name>
        <dbReference type="ChEBI" id="CHEBI:30616"/>
    </ligand>
</feature>
<dbReference type="PROSITE" id="PS50011">
    <property type="entry name" value="PROTEIN_KINASE_DOM"/>
    <property type="match status" value="1"/>
</dbReference>
<protein>
    <recommendedName>
        <fullName evidence="3">Protein kinase domain-containing protein</fullName>
    </recommendedName>
</protein>
<feature type="region of interest" description="Disordered" evidence="2">
    <location>
        <begin position="1"/>
        <end position="27"/>
    </location>
</feature>
<dbReference type="EMBL" id="SNRW01011489">
    <property type="protein sequence ID" value="KAA6375083.1"/>
    <property type="molecule type" value="Genomic_DNA"/>
</dbReference>
<name>A0A5J4UXY4_9EUKA</name>
<evidence type="ECO:0000313" key="4">
    <source>
        <dbReference type="EMBL" id="KAA6375083.1"/>
    </source>
</evidence>
<dbReference type="GO" id="GO:0004672">
    <property type="term" value="F:protein kinase activity"/>
    <property type="evidence" value="ECO:0007669"/>
    <property type="project" value="InterPro"/>
</dbReference>
<gene>
    <name evidence="4" type="ORF">EZS28_029389</name>
</gene>
<proteinExistence type="predicted"/>
<dbReference type="InterPro" id="IPR017441">
    <property type="entry name" value="Protein_kinase_ATP_BS"/>
</dbReference>
<dbReference type="GO" id="GO:0005524">
    <property type="term" value="F:ATP binding"/>
    <property type="evidence" value="ECO:0007669"/>
    <property type="project" value="UniProtKB-UniRule"/>
</dbReference>
<dbReference type="AlphaFoldDB" id="A0A5J4UXY4"/>
<dbReference type="SUPFAM" id="SSF56112">
    <property type="entry name" value="Protein kinase-like (PK-like)"/>
    <property type="match status" value="1"/>
</dbReference>
<evidence type="ECO:0000256" key="1">
    <source>
        <dbReference type="PROSITE-ProRule" id="PRU10141"/>
    </source>
</evidence>
<feature type="compositionally biased region" description="Basic and acidic residues" evidence="2">
    <location>
        <begin position="1"/>
        <end position="25"/>
    </location>
</feature>